<sequence length="265" mass="28275">MVARDAGRQTSSVRAWYASRPYRLTAVGLFLLGSAAGALAIVGPSDGPRDVLTAFAGVGLFGALLLFFLRPSATSATDPVEEVYRAYAANADALARNVDLGERRVYAPTTYATEGFTAVALTVPTEERERVSIDRNRRPVFGTADHDDWSAITLYPTGAALFDAFEGMVVADLSTDPVELATQLADGLVLGLELVEAVEPDVDIETGTATIDVVDPRFGSLEQFDHPVASFLAVGFALSLDVPVTVETESDRVVCRWPSDEVGDD</sequence>
<evidence type="ECO:0000259" key="2">
    <source>
        <dbReference type="Pfam" id="PF25939"/>
    </source>
</evidence>
<keyword evidence="4" id="KW-1185">Reference proteome</keyword>
<dbReference type="EMBL" id="CP031310">
    <property type="protein sequence ID" value="QCC50368.1"/>
    <property type="molecule type" value="Genomic_DNA"/>
</dbReference>
<dbReference type="RefSeq" id="WP_049993815.1">
    <property type="nucleotide sequence ID" value="NZ_CP031310.1"/>
</dbReference>
<dbReference type="OrthoDB" id="214277at2157"/>
<dbReference type="Pfam" id="PF25939">
    <property type="entry name" value="DUF7982"/>
    <property type="match status" value="1"/>
</dbReference>
<feature type="transmembrane region" description="Helical" evidence="1">
    <location>
        <begin position="51"/>
        <end position="69"/>
    </location>
</feature>
<dbReference type="STRING" id="1457250.GCA_000755225_03011"/>
<feature type="transmembrane region" description="Helical" evidence="1">
    <location>
        <begin position="21"/>
        <end position="45"/>
    </location>
</feature>
<dbReference type="AlphaFoldDB" id="A0A4D6HB36"/>
<proteinExistence type="predicted"/>
<dbReference type="GeneID" id="39846911"/>
<keyword evidence="1" id="KW-0812">Transmembrane</keyword>
<evidence type="ECO:0000313" key="3">
    <source>
        <dbReference type="EMBL" id="QCC50368.1"/>
    </source>
</evidence>
<accession>A0A4D6HB36</accession>
<feature type="domain" description="DUF7982" evidence="2">
    <location>
        <begin position="19"/>
        <end position="257"/>
    </location>
</feature>
<keyword evidence="1" id="KW-0472">Membrane</keyword>
<keyword evidence="1" id="KW-1133">Transmembrane helix</keyword>
<gene>
    <name evidence="3" type="ORF">DV733_03560</name>
</gene>
<dbReference type="InterPro" id="IPR058288">
    <property type="entry name" value="DUF7982"/>
</dbReference>
<evidence type="ECO:0000256" key="1">
    <source>
        <dbReference type="SAM" id="Phobius"/>
    </source>
</evidence>
<name>A0A4D6HB36_9EURY</name>
<protein>
    <recommendedName>
        <fullName evidence="2">DUF7982 domain-containing protein</fullName>
    </recommendedName>
</protein>
<reference evidence="3 4" key="1">
    <citation type="journal article" date="2019" name="Nat. Commun.">
        <title>A new type of DNA phosphorothioation-based antiviral system in archaea.</title>
        <authorList>
            <person name="Xiong L."/>
            <person name="Liu S."/>
            <person name="Chen S."/>
            <person name="Xiao Y."/>
            <person name="Zhu B."/>
            <person name="Gao Y."/>
            <person name="Zhang Y."/>
            <person name="Chen B."/>
            <person name="Luo J."/>
            <person name="Deng Z."/>
            <person name="Chen X."/>
            <person name="Wang L."/>
            <person name="Chen S."/>
        </authorList>
    </citation>
    <scope>NUCLEOTIDE SEQUENCE [LARGE SCALE GENOMIC DNA]</scope>
    <source>
        <strain evidence="3 4">CBA1105</strain>
    </source>
</reference>
<organism evidence="3 4">
    <name type="scientific">Halapricum salinum</name>
    <dbReference type="NCBI Taxonomy" id="1457250"/>
    <lineage>
        <taxon>Archaea</taxon>
        <taxon>Methanobacteriati</taxon>
        <taxon>Methanobacteriota</taxon>
        <taxon>Stenosarchaea group</taxon>
        <taxon>Halobacteria</taxon>
        <taxon>Halobacteriales</taxon>
        <taxon>Haloarculaceae</taxon>
        <taxon>Halapricum</taxon>
    </lineage>
</organism>
<dbReference type="Proteomes" id="UP000296706">
    <property type="component" value="Chromosome"/>
</dbReference>
<evidence type="ECO:0000313" key="4">
    <source>
        <dbReference type="Proteomes" id="UP000296706"/>
    </source>
</evidence>
<dbReference type="KEGG" id="hsn:DV733_03560"/>